<dbReference type="GO" id="GO:0019323">
    <property type="term" value="P:pentose catabolic process"/>
    <property type="evidence" value="ECO:0007669"/>
    <property type="project" value="UniProtKB-UniRule"/>
</dbReference>
<keyword evidence="13" id="KW-0464">Manganese</keyword>
<dbReference type="EC" id="5.1.3.1" evidence="7 10"/>
<comment type="cofactor">
    <cofactor evidence="4">
        <name>Zn(2+)</name>
        <dbReference type="ChEBI" id="CHEBI:29105"/>
    </cofactor>
</comment>
<comment type="pathway">
    <text evidence="10">Carbohydrate degradation.</text>
</comment>
<dbReference type="AlphaFoldDB" id="A0A1Q2MG35"/>
<feature type="binding site" evidence="10 13">
    <location>
        <position position="72"/>
    </location>
    <ligand>
        <name>a divalent metal cation</name>
        <dbReference type="ChEBI" id="CHEBI:60240"/>
    </ligand>
</feature>
<dbReference type="NCBIfam" id="TIGR01163">
    <property type="entry name" value="rpe"/>
    <property type="match status" value="1"/>
</dbReference>
<dbReference type="InterPro" id="IPR013785">
    <property type="entry name" value="Aldolase_TIM"/>
</dbReference>
<dbReference type="STRING" id="1851148.SMSP2_01637"/>
<evidence type="ECO:0000256" key="2">
    <source>
        <dbReference type="ARBA" id="ARBA00001936"/>
    </source>
</evidence>
<evidence type="ECO:0000256" key="7">
    <source>
        <dbReference type="ARBA" id="ARBA00013188"/>
    </source>
</evidence>
<feature type="binding site" evidence="10 14">
    <location>
        <begin position="200"/>
        <end position="201"/>
    </location>
    <ligand>
        <name>substrate</name>
    </ligand>
</feature>
<dbReference type="InterPro" id="IPR011060">
    <property type="entry name" value="RibuloseP-bd_barrel"/>
</dbReference>
<comment type="cofactor">
    <cofactor evidence="10 13">
        <name>a divalent metal cation</name>
        <dbReference type="ChEBI" id="CHEBI:60240"/>
    </cofactor>
    <text evidence="10 13">Binds 1 divalent metal cation per subunit.</text>
</comment>
<dbReference type="InterPro" id="IPR026019">
    <property type="entry name" value="Ribul_P_3_epim"/>
</dbReference>
<keyword evidence="16" id="KW-1185">Reference proteome</keyword>
<reference evidence="16" key="1">
    <citation type="submission" date="2017-02" db="EMBL/GenBank/DDBJ databases">
        <title>Comparative genomics and description of representatives of a novel lineage of planctomycetes thriving in anoxic sediments.</title>
        <authorList>
            <person name="Spring S."/>
            <person name="Bunk B."/>
            <person name="Sproer C."/>
        </authorList>
    </citation>
    <scope>NUCLEOTIDE SEQUENCE [LARGE SCALE GENOMIC DNA]</scope>
    <source>
        <strain evidence="16">SM-Chi-D1</strain>
    </source>
</reference>
<dbReference type="InterPro" id="IPR000056">
    <property type="entry name" value="Ribul_P_3_epim-like"/>
</dbReference>
<dbReference type="GO" id="GO:0004750">
    <property type="term" value="F:D-ribulose-phosphate 3-epimerase activity"/>
    <property type="evidence" value="ECO:0007669"/>
    <property type="project" value="UniProtKB-UniRule"/>
</dbReference>
<feature type="binding site" evidence="10 13">
    <location>
        <position position="39"/>
    </location>
    <ligand>
        <name>a divalent metal cation</name>
        <dbReference type="ChEBI" id="CHEBI:60240"/>
    </ligand>
</feature>
<comment type="catalytic activity">
    <reaction evidence="1 10 11">
        <text>D-ribulose 5-phosphate = D-xylulose 5-phosphate</text>
        <dbReference type="Rhea" id="RHEA:13677"/>
        <dbReference type="ChEBI" id="CHEBI:57737"/>
        <dbReference type="ChEBI" id="CHEBI:58121"/>
        <dbReference type="EC" id="5.1.3.1"/>
    </reaction>
</comment>
<feature type="binding site" evidence="10 13">
    <location>
        <position position="41"/>
    </location>
    <ligand>
        <name>a divalent metal cation</name>
        <dbReference type="ChEBI" id="CHEBI:60240"/>
    </ligand>
</feature>
<dbReference type="PANTHER" id="PTHR11749">
    <property type="entry name" value="RIBULOSE-5-PHOSPHATE-3-EPIMERASE"/>
    <property type="match status" value="1"/>
</dbReference>
<evidence type="ECO:0000256" key="12">
    <source>
        <dbReference type="PIRSR" id="PIRSR001461-1"/>
    </source>
</evidence>
<accession>A0A1Q2MG35</accession>
<feature type="binding site" evidence="14">
    <location>
        <position position="180"/>
    </location>
    <ligand>
        <name>substrate</name>
    </ligand>
</feature>
<dbReference type="Gene3D" id="3.20.20.70">
    <property type="entry name" value="Aldolase class I"/>
    <property type="match status" value="1"/>
</dbReference>
<name>A0A1Q2MG35_9BACT</name>
<evidence type="ECO:0000313" key="15">
    <source>
        <dbReference type="EMBL" id="AQQ71267.1"/>
    </source>
</evidence>
<evidence type="ECO:0000256" key="13">
    <source>
        <dbReference type="PIRSR" id="PIRSR001461-2"/>
    </source>
</evidence>
<keyword evidence="9 10" id="KW-0413">Isomerase</keyword>
<dbReference type="NCBIfam" id="NF004076">
    <property type="entry name" value="PRK05581.1-4"/>
    <property type="match status" value="1"/>
</dbReference>
<dbReference type="PIRSF" id="PIRSF001461">
    <property type="entry name" value="RPE"/>
    <property type="match status" value="1"/>
</dbReference>
<feature type="binding site" evidence="10 13">
    <location>
        <position position="178"/>
    </location>
    <ligand>
        <name>a divalent metal cation</name>
        <dbReference type="ChEBI" id="CHEBI:60240"/>
    </ligand>
</feature>
<dbReference type="GO" id="GO:0005737">
    <property type="term" value="C:cytoplasm"/>
    <property type="evidence" value="ECO:0007669"/>
    <property type="project" value="UniProtKB-ARBA"/>
</dbReference>
<comment type="cofactor">
    <cofactor evidence="3">
        <name>Co(2+)</name>
        <dbReference type="ChEBI" id="CHEBI:48828"/>
    </cofactor>
</comment>
<comment type="cofactor">
    <cofactor evidence="5">
        <name>Fe(2+)</name>
        <dbReference type="ChEBI" id="CHEBI:29033"/>
    </cofactor>
</comment>
<dbReference type="OrthoDB" id="1645589at2"/>
<dbReference type="HAMAP" id="MF_02227">
    <property type="entry name" value="RPE"/>
    <property type="match status" value="1"/>
</dbReference>
<dbReference type="SUPFAM" id="SSF51366">
    <property type="entry name" value="Ribulose-phoshate binding barrel"/>
    <property type="match status" value="1"/>
</dbReference>
<feature type="binding site" evidence="10">
    <location>
        <begin position="178"/>
        <end position="180"/>
    </location>
    <ligand>
        <name>substrate</name>
    </ligand>
</feature>
<gene>
    <name evidence="10 15" type="primary">rpe</name>
    <name evidence="15" type="ORF">SMSP2_01637</name>
</gene>
<keyword evidence="10 11" id="KW-0119">Carbohydrate metabolism</keyword>
<feature type="active site" description="Proton acceptor" evidence="10 12">
    <location>
        <position position="41"/>
    </location>
</feature>
<dbReference type="GO" id="GO:0046872">
    <property type="term" value="F:metal ion binding"/>
    <property type="evidence" value="ECO:0007669"/>
    <property type="project" value="UniProtKB-UniRule"/>
</dbReference>
<dbReference type="CDD" id="cd00429">
    <property type="entry name" value="RPE"/>
    <property type="match status" value="1"/>
</dbReference>
<dbReference type="EMBL" id="CP019646">
    <property type="protein sequence ID" value="AQQ71267.1"/>
    <property type="molecule type" value="Genomic_DNA"/>
</dbReference>
<evidence type="ECO:0000256" key="11">
    <source>
        <dbReference type="PIRNR" id="PIRNR001461"/>
    </source>
</evidence>
<evidence type="ECO:0000256" key="4">
    <source>
        <dbReference type="ARBA" id="ARBA00001947"/>
    </source>
</evidence>
<dbReference type="PROSITE" id="PS01085">
    <property type="entry name" value="RIBUL_P_3_EPIMER_1"/>
    <property type="match status" value="1"/>
</dbReference>
<evidence type="ECO:0000256" key="10">
    <source>
        <dbReference type="HAMAP-Rule" id="MF_02227"/>
    </source>
</evidence>
<sequence>MKLPPAGTIEIAPSVLSSDFANLASETRVIDEAGSKIVHLDIMDGHFVPNITFGAPIIKWLRKYSDLCFDAHLMISEPDRYAEDFKNAGCDHITFHIETVDDPAGLINRIHDMGMSAGVCIKPKTPVSSIEKVAKMCEMILVMTVEPGFGGQSFMDDAARKCIDIRKMAGPDIRIEVDGGIDVGTACKVASYGADTLVAGSAVFNRPDRAAAMKAILDDAAKGLD</sequence>
<feature type="binding site" evidence="10 14">
    <location>
        <position position="72"/>
    </location>
    <ligand>
        <name>substrate</name>
    </ligand>
</feature>
<dbReference type="PROSITE" id="PS01086">
    <property type="entry name" value="RIBUL_P_3_EPIMER_2"/>
    <property type="match status" value="1"/>
</dbReference>
<protein>
    <recommendedName>
        <fullName evidence="7 10">Ribulose-phosphate 3-epimerase</fullName>
        <ecNumber evidence="7 10">5.1.3.1</ecNumber>
    </recommendedName>
</protein>
<feature type="binding site" evidence="10 14">
    <location>
        <begin position="148"/>
        <end position="151"/>
    </location>
    <ligand>
        <name>substrate</name>
    </ligand>
</feature>
<feature type="binding site" evidence="10 14">
    <location>
        <position position="14"/>
    </location>
    <ligand>
        <name>substrate</name>
    </ligand>
</feature>
<feature type="active site" description="Proton donor" evidence="10 12">
    <location>
        <position position="178"/>
    </location>
</feature>
<dbReference type="FunFam" id="3.20.20.70:FF:000004">
    <property type="entry name" value="Ribulose-phosphate 3-epimerase"/>
    <property type="match status" value="1"/>
</dbReference>
<dbReference type="GO" id="GO:0006098">
    <property type="term" value="P:pentose-phosphate shunt"/>
    <property type="evidence" value="ECO:0007669"/>
    <property type="project" value="UniProtKB-UniRule"/>
</dbReference>
<keyword evidence="13" id="KW-0170">Cobalt</keyword>
<dbReference type="Proteomes" id="UP000188181">
    <property type="component" value="Chromosome"/>
</dbReference>
<evidence type="ECO:0000256" key="5">
    <source>
        <dbReference type="ARBA" id="ARBA00001954"/>
    </source>
</evidence>
<comment type="similarity">
    <text evidence="6 10 11">Belongs to the ribulose-phosphate 3-epimerase family.</text>
</comment>
<comment type="function">
    <text evidence="10">Catalyzes the reversible epimerization of D-ribulose 5-phosphate to D-xylulose 5-phosphate.</text>
</comment>
<dbReference type="KEGG" id="pbas:SMSP2_01637"/>
<evidence type="ECO:0000256" key="1">
    <source>
        <dbReference type="ARBA" id="ARBA00001782"/>
    </source>
</evidence>
<comment type="cofactor">
    <cofactor evidence="2">
        <name>Mn(2+)</name>
        <dbReference type="ChEBI" id="CHEBI:29035"/>
    </cofactor>
</comment>
<evidence type="ECO:0000256" key="6">
    <source>
        <dbReference type="ARBA" id="ARBA00009541"/>
    </source>
</evidence>
<organism evidence="15 16">
    <name type="scientific">Limihaloglobus sulfuriphilus</name>
    <dbReference type="NCBI Taxonomy" id="1851148"/>
    <lineage>
        <taxon>Bacteria</taxon>
        <taxon>Pseudomonadati</taxon>
        <taxon>Planctomycetota</taxon>
        <taxon>Phycisphaerae</taxon>
        <taxon>Sedimentisphaerales</taxon>
        <taxon>Sedimentisphaeraceae</taxon>
        <taxon>Limihaloglobus</taxon>
    </lineage>
</organism>
<keyword evidence="8 10" id="KW-0479">Metal-binding</keyword>
<keyword evidence="13" id="KW-0862">Zinc</keyword>
<evidence type="ECO:0000256" key="14">
    <source>
        <dbReference type="PIRSR" id="PIRSR001461-3"/>
    </source>
</evidence>
<evidence type="ECO:0000256" key="8">
    <source>
        <dbReference type="ARBA" id="ARBA00022723"/>
    </source>
</evidence>
<dbReference type="RefSeq" id="WP_146683462.1">
    <property type="nucleotide sequence ID" value="NZ_CP019646.1"/>
</dbReference>
<evidence type="ECO:0000313" key="16">
    <source>
        <dbReference type="Proteomes" id="UP000188181"/>
    </source>
</evidence>
<evidence type="ECO:0000256" key="9">
    <source>
        <dbReference type="ARBA" id="ARBA00023235"/>
    </source>
</evidence>
<dbReference type="Pfam" id="PF00834">
    <property type="entry name" value="Ribul_P_3_epim"/>
    <property type="match status" value="1"/>
</dbReference>
<evidence type="ECO:0000256" key="3">
    <source>
        <dbReference type="ARBA" id="ARBA00001941"/>
    </source>
</evidence>
<proteinExistence type="inferred from homology"/>